<evidence type="ECO:0000313" key="10">
    <source>
        <dbReference type="EMBL" id="SVA12837.1"/>
    </source>
</evidence>
<evidence type="ECO:0000256" key="1">
    <source>
        <dbReference type="ARBA" id="ARBA00004852"/>
    </source>
</evidence>
<dbReference type="GO" id="GO:0006207">
    <property type="term" value="P:'de novo' pyrimidine nucleobase biosynthetic process"/>
    <property type="evidence" value="ECO:0007669"/>
    <property type="project" value="InterPro"/>
</dbReference>
<organism evidence="10">
    <name type="scientific">marine metagenome</name>
    <dbReference type="NCBI Taxonomy" id="408172"/>
    <lineage>
        <taxon>unclassified sequences</taxon>
        <taxon>metagenomes</taxon>
        <taxon>ecological metagenomes</taxon>
    </lineage>
</organism>
<evidence type="ECO:0000256" key="7">
    <source>
        <dbReference type="ARBA" id="ARBA00048859"/>
    </source>
</evidence>
<dbReference type="PANTHER" id="PTHR45753:SF6">
    <property type="entry name" value="ASPARTATE CARBAMOYLTRANSFERASE"/>
    <property type="match status" value="1"/>
</dbReference>
<proteinExistence type="inferred from homology"/>
<evidence type="ECO:0000256" key="5">
    <source>
        <dbReference type="ARBA" id="ARBA00022975"/>
    </source>
</evidence>
<evidence type="ECO:0000256" key="6">
    <source>
        <dbReference type="ARBA" id="ARBA00043884"/>
    </source>
</evidence>
<comment type="pathway">
    <text evidence="1">Pyrimidine metabolism; UMP biosynthesis via de novo pathway; (S)-dihydroorotate from bicarbonate: step 2/3.</text>
</comment>
<dbReference type="PROSITE" id="PS00097">
    <property type="entry name" value="CARBAMOYLTRANSFERASE"/>
    <property type="match status" value="1"/>
</dbReference>
<dbReference type="PANTHER" id="PTHR45753">
    <property type="entry name" value="ORNITHINE CARBAMOYLTRANSFERASE, MITOCHONDRIAL"/>
    <property type="match status" value="1"/>
</dbReference>
<evidence type="ECO:0000259" key="8">
    <source>
        <dbReference type="Pfam" id="PF00185"/>
    </source>
</evidence>
<evidence type="ECO:0000256" key="2">
    <source>
        <dbReference type="ARBA" id="ARBA00008896"/>
    </source>
</evidence>
<keyword evidence="4" id="KW-0808">Transferase</keyword>
<comment type="similarity">
    <text evidence="2">Belongs to the aspartate/ornithine carbamoyltransferase superfamily. ATCase family.</text>
</comment>
<feature type="domain" description="Aspartate/ornithine carbamoyltransferase carbamoyl-P binding" evidence="9">
    <location>
        <begin position="26"/>
        <end position="167"/>
    </location>
</feature>
<dbReference type="GO" id="GO:0004070">
    <property type="term" value="F:aspartate carbamoyltransferase activity"/>
    <property type="evidence" value="ECO:0007669"/>
    <property type="project" value="UniProtKB-EC"/>
</dbReference>
<dbReference type="Pfam" id="PF00185">
    <property type="entry name" value="OTCace"/>
    <property type="match status" value="1"/>
</dbReference>
<dbReference type="GO" id="GO:0044205">
    <property type="term" value="P:'de novo' UMP biosynthetic process"/>
    <property type="evidence" value="ECO:0007669"/>
    <property type="project" value="UniProtKB-UniPathway"/>
</dbReference>
<dbReference type="EC" id="2.1.3.2" evidence="3"/>
<reference evidence="10" key="1">
    <citation type="submission" date="2018-05" db="EMBL/GenBank/DDBJ databases">
        <authorList>
            <person name="Lanie J.A."/>
            <person name="Ng W.-L."/>
            <person name="Kazmierczak K.M."/>
            <person name="Andrzejewski T.M."/>
            <person name="Davidsen T.M."/>
            <person name="Wayne K.J."/>
            <person name="Tettelin H."/>
            <person name="Glass J.I."/>
            <person name="Rusch D."/>
            <person name="Podicherti R."/>
            <person name="Tsui H.-C.T."/>
            <person name="Winkler M.E."/>
        </authorList>
    </citation>
    <scope>NUCLEOTIDE SEQUENCE</scope>
</reference>
<evidence type="ECO:0000256" key="4">
    <source>
        <dbReference type="ARBA" id="ARBA00022679"/>
    </source>
</evidence>
<dbReference type="NCBIfam" id="TIGR00670">
    <property type="entry name" value="asp_carb_tr"/>
    <property type="match status" value="1"/>
</dbReference>
<dbReference type="InterPro" id="IPR006132">
    <property type="entry name" value="Asp/Orn_carbamoyltranf_P-bd"/>
</dbReference>
<comment type="function">
    <text evidence="6">Catalyzes the condensation of carbamoyl phosphate and aspartate to form carbamoyl aspartate and inorganic phosphate, the committed step in the de novo pyrimidine nucleotide biosynthesis pathway.</text>
</comment>
<gene>
    <name evidence="10" type="ORF">METZ01_LOCUS65691</name>
</gene>
<dbReference type="NCBIfam" id="NF002032">
    <property type="entry name" value="PRK00856.1"/>
    <property type="match status" value="1"/>
</dbReference>
<dbReference type="EMBL" id="UINC01004235">
    <property type="protein sequence ID" value="SVA12837.1"/>
    <property type="molecule type" value="Genomic_DNA"/>
</dbReference>
<dbReference type="SUPFAM" id="SSF53671">
    <property type="entry name" value="Aspartate/ornithine carbamoyltransferase"/>
    <property type="match status" value="1"/>
</dbReference>
<dbReference type="HAMAP" id="MF_00001">
    <property type="entry name" value="Asp_carb_tr"/>
    <property type="match status" value="1"/>
</dbReference>
<dbReference type="UniPathway" id="UPA00070">
    <property type="reaction ID" value="UER00116"/>
</dbReference>
<name>A0A381TDN6_9ZZZZ</name>
<dbReference type="GO" id="GO:0005829">
    <property type="term" value="C:cytosol"/>
    <property type="evidence" value="ECO:0007669"/>
    <property type="project" value="TreeGrafter"/>
</dbReference>
<dbReference type="AlphaFoldDB" id="A0A381TDN6"/>
<dbReference type="GO" id="GO:0006520">
    <property type="term" value="P:amino acid metabolic process"/>
    <property type="evidence" value="ECO:0007669"/>
    <property type="project" value="InterPro"/>
</dbReference>
<evidence type="ECO:0000259" key="9">
    <source>
        <dbReference type="Pfam" id="PF02729"/>
    </source>
</evidence>
<dbReference type="FunFam" id="3.40.50.1370:FF:000007">
    <property type="entry name" value="Aspartate carbamoyltransferase"/>
    <property type="match status" value="1"/>
</dbReference>
<dbReference type="InterPro" id="IPR006131">
    <property type="entry name" value="Asp_carbamoyltransf_Asp/Orn-bd"/>
</dbReference>
<dbReference type="Pfam" id="PF02729">
    <property type="entry name" value="OTCace_N"/>
    <property type="match status" value="1"/>
</dbReference>
<dbReference type="InterPro" id="IPR036901">
    <property type="entry name" value="Asp/Orn_carbamoylTrfase_sf"/>
</dbReference>
<dbReference type="InterPro" id="IPR002082">
    <property type="entry name" value="Asp_carbamoyltransf"/>
</dbReference>
<accession>A0A381TDN6</accession>
<dbReference type="GO" id="GO:0016597">
    <property type="term" value="F:amino acid binding"/>
    <property type="evidence" value="ECO:0007669"/>
    <property type="project" value="InterPro"/>
</dbReference>
<feature type="domain" description="Aspartate/ornithine carbamoyltransferase Asp/Orn-binding" evidence="8">
    <location>
        <begin position="175"/>
        <end position="322"/>
    </location>
</feature>
<dbReference type="PRINTS" id="PR00100">
    <property type="entry name" value="AOTCASE"/>
</dbReference>
<dbReference type="Gene3D" id="3.40.50.1370">
    <property type="entry name" value="Aspartate/ornithine carbamoyltransferase"/>
    <property type="match status" value="2"/>
</dbReference>
<sequence length="329" mass="35768">MNYSTSSHQVVESNDSAMPVKTIRARHLLSINDLSVDEIMLILETAEAMKEIGSRAIKKVPTLRGKTIVNLFFEPSTRTRTSFEIAEKRLSADTLNISTVGSSITKGETLIDTARNLEAMAPDMIVLRHPSSGACHQLARVCRARIVNAGDGMHEHPTQALLDAFTILGQHGRIKGLKVAIIGDLLHSRVARSNLLLLKLLGAEVCLCGPPTLIPPSVSDFGVRSTTSIEDAVTDADVIMMLRIQKERMRGHFVPSLREYFNVFGLTSARVERAKSNVIIMHPGPINRGVEIASEVADGPRSVMLEQVSNGVAVRMAVLYLLAGSGETI</sequence>
<evidence type="ECO:0000256" key="3">
    <source>
        <dbReference type="ARBA" id="ARBA00013008"/>
    </source>
</evidence>
<protein>
    <recommendedName>
        <fullName evidence="3">aspartate carbamoyltransferase</fullName>
        <ecNumber evidence="3">2.1.3.2</ecNumber>
    </recommendedName>
</protein>
<dbReference type="PRINTS" id="PR00101">
    <property type="entry name" value="ATCASE"/>
</dbReference>
<dbReference type="InterPro" id="IPR006130">
    <property type="entry name" value="Asp/Orn_carbamoylTrfase"/>
</dbReference>
<keyword evidence="5" id="KW-0665">Pyrimidine biosynthesis</keyword>
<comment type="catalytic activity">
    <reaction evidence="7">
        <text>carbamoyl phosphate + L-aspartate = N-carbamoyl-L-aspartate + phosphate + H(+)</text>
        <dbReference type="Rhea" id="RHEA:20013"/>
        <dbReference type="ChEBI" id="CHEBI:15378"/>
        <dbReference type="ChEBI" id="CHEBI:29991"/>
        <dbReference type="ChEBI" id="CHEBI:32814"/>
        <dbReference type="ChEBI" id="CHEBI:43474"/>
        <dbReference type="ChEBI" id="CHEBI:58228"/>
        <dbReference type="EC" id="2.1.3.2"/>
    </reaction>
</comment>